<dbReference type="GeneID" id="19207697"/>
<dbReference type="EMBL" id="JH711577">
    <property type="protein sequence ID" value="EIW81720.1"/>
    <property type="molecule type" value="Genomic_DNA"/>
</dbReference>
<dbReference type="KEGG" id="cput:CONPUDRAFT_54837"/>
<dbReference type="OMA" id="LMEMANA"/>
<reference evidence="2" key="1">
    <citation type="journal article" date="2012" name="Science">
        <title>The Paleozoic origin of enzymatic lignin decomposition reconstructed from 31 fungal genomes.</title>
        <authorList>
            <person name="Floudas D."/>
            <person name="Binder M."/>
            <person name="Riley R."/>
            <person name="Barry K."/>
            <person name="Blanchette R.A."/>
            <person name="Henrissat B."/>
            <person name="Martinez A.T."/>
            <person name="Otillar R."/>
            <person name="Spatafora J.W."/>
            <person name="Yadav J.S."/>
            <person name="Aerts A."/>
            <person name="Benoit I."/>
            <person name="Boyd A."/>
            <person name="Carlson A."/>
            <person name="Copeland A."/>
            <person name="Coutinho P.M."/>
            <person name="de Vries R.P."/>
            <person name="Ferreira P."/>
            <person name="Findley K."/>
            <person name="Foster B."/>
            <person name="Gaskell J."/>
            <person name="Glotzer D."/>
            <person name="Gorecki P."/>
            <person name="Heitman J."/>
            <person name="Hesse C."/>
            <person name="Hori C."/>
            <person name="Igarashi K."/>
            <person name="Jurgens J.A."/>
            <person name="Kallen N."/>
            <person name="Kersten P."/>
            <person name="Kohler A."/>
            <person name="Kuees U."/>
            <person name="Kumar T.K.A."/>
            <person name="Kuo A."/>
            <person name="LaButti K."/>
            <person name="Larrondo L.F."/>
            <person name="Lindquist E."/>
            <person name="Ling A."/>
            <person name="Lombard V."/>
            <person name="Lucas S."/>
            <person name="Lundell T."/>
            <person name="Martin R."/>
            <person name="McLaughlin D.J."/>
            <person name="Morgenstern I."/>
            <person name="Morin E."/>
            <person name="Murat C."/>
            <person name="Nagy L.G."/>
            <person name="Nolan M."/>
            <person name="Ohm R.A."/>
            <person name="Patyshakuliyeva A."/>
            <person name="Rokas A."/>
            <person name="Ruiz-Duenas F.J."/>
            <person name="Sabat G."/>
            <person name="Salamov A."/>
            <person name="Samejima M."/>
            <person name="Schmutz J."/>
            <person name="Slot J.C."/>
            <person name="St John F."/>
            <person name="Stenlid J."/>
            <person name="Sun H."/>
            <person name="Sun S."/>
            <person name="Syed K."/>
            <person name="Tsang A."/>
            <person name="Wiebenga A."/>
            <person name="Young D."/>
            <person name="Pisabarro A."/>
            <person name="Eastwood D.C."/>
            <person name="Martin F."/>
            <person name="Cullen D."/>
            <person name="Grigoriev I.V."/>
            <person name="Hibbett D.S."/>
        </authorList>
    </citation>
    <scope>NUCLEOTIDE SEQUENCE [LARGE SCALE GENOMIC DNA]</scope>
    <source>
        <strain evidence="2">RWD-64-598 SS2</strain>
    </source>
</reference>
<evidence type="ECO:0000313" key="1">
    <source>
        <dbReference type="EMBL" id="EIW81720.1"/>
    </source>
</evidence>
<comment type="caution">
    <text evidence="1">The sequence shown here is derived from an EMBL/GenBank/DDBJ whole genome shotgun (WGS) entry which is preliminary data.</text>
</comment>
<dbReference type="OrthoDB" id="2669721at2759"/>
<dbReference type="Proteomes" id="UP000053558">
    <property type="component" value="Unassembled WGS sequence"/>
</dbReference>
<evidence type="ECO:0000313" key="2">
    <source>
        <dbReference type="Proteomes" id="UP000053558"/>
    </source>
</evidence>
<dbReference type="AlphaFoldDB" id="A0A5M3MRK8"/>
<sequence length="881" mass="100595">MGYTDEDLEELWRKAELADIIDSYEYINLIRNASLADRFSTSTLSPEALDRLKNPRRGPPPLADADLELSMKMFFTNITEDAYAQIAQAIRQREPNVKVYTHHQVKKHIENLSGVEPIWSDMCINSCVGYTGKNFDLEKCPRCFEPRYDPVQSRIAKKKVPQQRFVTLLLGLQLQSFFATLEHAELMQYRVLKTEQNLHRVDVEGRPIEVFEDVFNGKQYLDAVRRGDIKPGDPVLMFSIDGAQLYASKQSDVWIYIWVIFDVPPSHRYKKAYVLPGAVIPGPRKPKHLESFLFPGFHHLSAIQRDGLGLWDPRLDTTYISHPYLHIGTADGPGMAFLCGLSGHHGRMACRLLCGTPGRHPDGSGHYYPMLQQPTFPPGLIVPNSMHEDLDVRTLPKAGDGDYNTIIERITECRTNAQYESVRRDTGITRPCIFLGLPRDHLLPVPHCFGSDCMHLWTFNVGDELIPLWHGEFSVKAPDSRNGWTWGALMDKDEWAKHGQLVANATPFLPGSFDRPPRNPAEKIHSGYKAWEYYLYLYGICTSILFGVLEDRFYKNFVELVGAVRILGQFRITLQQLDEAQEKIYNFVEGFEREYVDRLPERIHFVRPWIHVLTHHVEETKNKGPPICSSQWTMERMIGSLGQELRSHQSPYANLAQRAVLRSQMNALSKMYTFLGVEDPVNKLPMGSLDLGNGYVLLPKREKSPKNVSTAAGIAIHLAMEERGIESVRRPRILKWARLRLPNGQVARSVFKEATMNVARGIRMARNIKITLENETRFAEVQYYFQADEDQTFALVSLYSQHDEHLYRESLGTSIACEYHGERELRVIPVEDIKSVVALVLHKFPHKETPSFYLIEKPGLEIAVLTGVGHDELAEIDDDAT</sequence>
<organism evidence="1 2">
    <name type="scientific">Coniophora puteana (strain RWD-64-598)</name>
    <name type="common">Brown rot fungus</name>
    <dbReference type="NCBI Taxonomy" id="741705"/>
    <lineage>
        <taxon>Eukaryota</taxon>
        <taxon>Fungi</taxon>
        <taxon>Dikarya</taxon>
        <taxon>Basidiomycota</taxon>
        <taxon>Agaricomycotina</taxon>
        <taxon>Agaricomycetes</taxon>
        <taxon>Agaricomycetidae</taxon>
        <taxon>Boletales</taxon>
        <taxon>Coniophorineae</taxon>
        <taxon>Coniophoraceae</taxon>
        <taxon>Coniophora</taxon>
    </lineage>
</organism>
<dbReference type="RefSeq" id="XP_007767422.1">
    <property type="nucleotide sequence ID" value="XM_007769232.1"/>
</dbReference>
<keyword evidence="2" id="KW-1185">Reference proteome</keyword>
<protein>
    <submittedName>
        <fullName evidence="1">Uncharacterized protein</fullName>
    </submittedName>
</protein>
<accession>A0A5M3MRK8</accession>
<gene>
    <name evidence="1" type="ORF">CONPUDRAFT_54837</name>
</gene>
<proteinExistence type="predicted"/>
<name>A0A5M3MRK8_CONPW</name>